<evidence type="ECO:0000256" key="1">
    <source>
        <dbReference type="SAM" id="Coils"/>
    </source>
</evidence>
<keyword evidence="1" id="KW-0175">Coiled coil</keyword>
<evidence type="ECO:0000256" key="2">
    <source>
        <dbReference type="SAM" id="MobiDB-lite"/>
    </source>
</evidence>
<dbReference type="PANTHER" id="PTHR23210">
    <property type="entry name" value="ACTIVATING TRANSCRIPTION FACTOR 7 INTERACTING PROTEIN"/>
    <property type="match status" value="1"/>
</dbReference>
<evidence type="ECO:0000259" key="3">
    <source>
        <dbReference type="Pfam" id="PF16794"/>
    </source>
</evidence>
<dbReference type="EMBL" id="BMAV01011401">
    <property type="protein sequence ID" value="GFY57258.1"/>
    <property type="molecule type" value="Genomic_DNA"/>
</dbReference>
<dbReference type="GO" id="GO:0003712">
    <property type="term" value="F:transcription coregulator activity"/>
    <property type="evidence" value="ECO:0007669"/>
    <property type="project" value="TreeGrafter"/>
</dbReference>
<dbReference type="OrthoDB" id="2434995at2759"/>
<sequence length="355" mass="39972">MASKRRFLCVRCKSIFNLYLSNFNVTQALKVKKKIKDMAQKLEKSEEKMEVDEENCGEEEKQHFVRRLEHLAEGYVDDASEKSVYMTYEEILEYMKKKISEYSKNPEINPNVLVKKQVLKLVEKVKKLTEEIQEVQESVVDVHVDQIKFVQHVGKKSNGVDVGVSVDLPILPNEVPLTASHSENEKTVPTKDSAEAKKLSPLVGPSTSSDSVLKSSANPDLKSNSKIECIDLTDDTSLPSSSNATADVPQTAAAFNIPKKNLPELPPKPCLKVSSDGQRIVLQWDMPSNTHVHAKVISYEVLAYQDQEQATNNPPAWRKIGSVKALSLPMVFAVTLSPFFFKKQNNEWCPTFQYE</sequence>
<reference evidence="4" key="1">
    <citation type="submission" date="2020-08" db="EMBL/GenBank/DDBJ databases">
        <title>Multicomponent nature underlies the extraordinary mechanical properties of spider dragline silk.</title>
        <authorList>
            <person name="Kono N."/>
            <person name="Nakamura H."/>
            <person name="Mori M."/>
            <person name="Yoshida Y."/>
            <person name="Ohtoshi R."/>
            <person name="Malay A.D."/>
            <person name="Moran D.A.P."/>
            <person name="Tomita M."/>
            <person name="Numata K."/>
            <person name="Arakawa K."/>
        </authorList>
    </citation>
    <scope>NUCLEOTIDE SEQUENCE</scope>
</reference>
<feature type="compositionally biased region" description="Polar residues" evidence="2">
    <location>
        <begin position="205"/>
        <end position="219"/>
    </location>
</feature>
<dbReference type="GO" id="GO:0005667">
    <property type="term" value="C:transcription regulator complex"/>
    <property type="evidence" value="ECO:0007669"/>
    <property type="project" value="TreeGrafter"/>
</dbReference>
<dbReference type="AlphaFoldDB" id="A0A8X7C815"/>
<dbReference type="GO" id="GO:0005634">
    <property type="term" value="C:nucleus"/>
    <property type="evidence" value="ECO:0007669"/>
    <property type="project" value="TreeGrafter"/>
</dbReference>
<dbReference type="InterPro" id="IPR056565">
    <property type="entry name" value="Fn3_ATF7IP"/>
</dbReference>
<proteinExistence type="predicted"/>
<gene>
    <name evidence="4" type="ORF">TNIN_364281</name>
</gene>
<dbReference type="Proteomes" id="UP000886998">
    <property type="component" value="Unassembled WGS sequence"/>
</dbReference>
<comment type="caution">
    <text evidence="4">The sequence shown here is derived from an EMBL/GenBank/DDBJ whole genome shotgun (WGS) entry which is preliminary data.</text>
</comment>
<dbReference type="InterPro" id="IPR026085">
    <property type="entry name" value="ATF7-int"/>
</dbReference>
<feature type="coiled-coil region" evidence="1">
    <location>
        <begin position="28"/>
        <end position="62"/>
    </location>
</feature>
<feature type="region of interest" description="Disordered" evidence="2">
    <location>
        <begin position="177"/>
        <end position="219"/>
    </location>
</feature>
<feature type="compositionally biased region" description="Basic and acidic residues" evidence="2">
    <location>
        <begin position="182"/>
        <end position="198"/>
    </location>
</feature>
<dbReference type="GO" id="GO:0006355">
    <property type="term" value="P:regulation of DNA-templated transcription"/>
    <property type="evidence" value="ECO:0007669"/>
    <property type="project" value="TreeGrafter"/>
</dbReference>
<organism evidence="4 5">
    <name type="scientific">Trichonephila inaurata madagascariensis</name>
    <dbReference type="NCBI Taxonomy" id="2747483"/>
    <lineage>
        <taxon>Eukaryota</taxon>
        <taxon>Metazoa</taxon>
        <taxon>Ecdysozoa</taxon>
        <taxon>Arthropoda</taxon>
        <taxon>Chelicerata</taxon>
        <taxon>Arachnida</taxon>
        <taxon>Araneae</taxon>
        <taxon>Araneomorphae</taxon>
        <taxon>Entelegynae</taxon>
        <taxon>Araneoidea</taxon>
        <taxon>Nephilidae</taxon>
        <taxon>Trichonephila</taxon>
        <taxon>Trichonephila inaurata</taxon>
    </lineage>
</organism>
<dbReference type="PANTHER" id="PTHR23210:SF26">
    <property type="entry name" value="ACTIVATING TRANSCRIPTION FACTOR 7-INTERACTING PROTEIN 1"/>
    <property type="match status" value="1"/>
</dbReference>
<evidence type="ECO:0000313" key="4">
    <source>
        <dbReference type="EMBL" id="GFY57258.1"/>
    </source>
</evidence>
<accession>A0A8X7C815</accession>
<evidence type="ECO:0000313" key="5">
    <source>
        <dbReference type="Proteomes" id="UP000886998"/>
    </source>
</evidence>
<feature type="domain" description="Activating transcription factor 7-interacting protein Fn3" evidence="3">
    <location>
        <begin position="265"/>
        <end position="339"/>
    </location>
</feature>
<dbReference type="Pfam" id="PF16794">
    <property type="entry name" value="fn3_4"/>
    <property type="match status" value="1"/>
</dbReference>
<protein>
    <recommendedName>
        <fullName evidence="3">Activating transcription factor 7-interacting protein Fn3 domain-containing protein</fullName>
    </recommendedName>
</protein>
<name>A0A8X7C815_9ARAC</name>
<keyword evidence="5" id="KW-1185">Reference proteome</keyword>